<dbReference type="InterPro" id="IPR041092">
    <property type="entry name" value="PBECR1"/>
</dbReference>
<feature type="compositionally biased region" description="Low complexity" evidence="1">
    <location>
        <begin position="707"/>
        <end position="718"/>
    </location>
</feature>
<proteinExistence type="predicted"/>
<comment type="caution">
    <text evidence="3">The sequence shown here is derived from an EMBL/GenBank/DDBJ whole genome shotgun (WGS) entry which is preliminary data.</text>
</comment>
<dbReference type="Pfam" id="PF18809">
    <property type="entry name" value="PBECR1"/>
    <property type="match status" value="1"/>
</dbReference>
<feature type="compositionally biased region" description="Low complexity" evidence="1">
    <location>
        <begin position="210"/>
        <end position="237"/>
    </location>
</feature>
<keyword evidence="4" id="KW-1185">Reference proteome</keyword>
<feature type="compositionally biased region" description="Polar residues" evidence="1">
    <location>
        <begin position="670"/>
        <end position="685"/>
    </location>
</feature>
<gene>
    <name evidence="3" type="ORF">B0682_06470</name>
</gene>
<dbReference type="OrthoDB" id="6689872at2"/>
<evidence type="ECO:0000256" key="1">
    <source>
        <dbReference type="SAM" id="MobiDB-lite"/>
    </source>
</evidence>
<dbReference type="RefSeq" id="WP_078307533.1">
    <property type="nucleotide sequence ID" value="NZ_MUYT01000007.1"/>
</dbReference>
<feature type="region of interest" description="Disordered" evidence="1">
    <location>
        <begin position="170"/>
        <end position="322"/>
    </location>
</feature>
<evidence type="ECO:0000313" key="3">
    <source>
        <dbReference type="EMBL" id="OOS20755.1"/>
    </source>
</evidence>
<feature type="domain" description="Phage-Barnase-EndoU-ColicinE5/D-RelE-like nuclease" evidence="2">
    <location>
        <begin position="558"/>
        <end position="666"/>
    </location>
</feature>
<sequence length="1846" mass="208741">MTIGLDNQNYSINLTKRIAQINPDVQIQIVSDVSTLDNQTQSDIKAGGMYYPKTNKIIINPSTQDWQGRLLELINHKLVHSITADVIANGLSNQAKEKIKAFNEILWNVLHDLDSQNEVHQILQDRLSYAMYSNDEFFSVLISEKDVRNLLSQDTLNQIGSLFRELFIGDDNDTTNQRTDSSGDTGKSQGNDSTEVYATSSRTASDVQRDSQPNQPSQDSRRSSQSVSSSTSTEQTVLDTNQRDKELVNGRNNARDAHVQERDISQTVSNGVDTRATKTVSTNSTAITASNNSVRSQQNSQANDTGSDTQQERNGTNPTPKQYTILAINEFVNKLNTPKPLKDFYKLLVKQVSSHNKDLRFVMDNMGDRHHGKYDNTNTITLNTQVFNNDAINDTDKLTAINHELIHALTETGLAKGGKAVDDLQHMYAQLKAKDKGIYAVQLETFHEFIAYGMTDKAFAEFITQELDIKALGIPAKKGRLNQFLTAVFSMFGLHKSSNYKTFASLVEQVMQVEYDKDIVDGQTKYSQSAIKDIQANIKRGTKAMNDVLLTKADVHRAMYRNDIGWIDFVWGDTGIIKTNGKTKGAKGISHIIEARMRKDKMSYADVVKMLTQDVMNIIAKGSVIREITRETTQRLTITHANIIIHLIKNAGSNAWLLSGYEDNQMVNQSGGATTSDLRTISPIRSRTDVGASDKVSDGESRVGGYTSTPTHTKPTMTRLNVGASDKDSLIQDIKHFNQPRYSTLPKTTTELLKGLDKGKVSDGFNTHLDKLIQRVVGDYEASDTNRADSIKHALNHATGAMKAGYQLSDKEAHTIQALMPIIETYIKQHAGHLSVSELYDIYHELSDTLTVKDFIANYDQASQAEKQHAKNLKDYVFANKGKNDTEFLVRFVGLSVASEQFNQIINKPRVKKHGNQDSWFDAVMGVAESIWSWFTGLVQRTKRGHTNVQVAGLLNNLQRVDNKVRNQKDNVIDKTWQLAGNPVNYANDKLTQGIRHAYVKLDLQNSQYDVLRRMAKASDVAVNLDKYTQGAVDSFSERKPNSKLNVVAETLNEVAQGGKLYDAVEKLSRLSNVAQGVRKETDHMTQKLLMEQFTNTLDQKQRQHITQAILKTDMGALLNHLTISQVQALIVNDAKRQDKISQLENRLSQHINGNDMVMQSKILGAYMAREITPRHLLKNAQSIAIGLGTKHEISLDNMDMAVFQDVDILSSLYALEYTDKDVLDGVKQLFESENKGMKYLLKQHQQMVNQSKADFAFNIHNYAKGYTPQIYNPYRNFEFVSQDDADYAHKLHELQLDGYEIISQELSQDELDTTGARTLLLNRNFKRQKYVSGALDMYDSHSRGTVIYDDTSPQELSRVAKANAQAREKRNQNISYKDFNPLNEPSSMVINFGVDGRILDYHYEMTGVVRDSLLERDNDVFTLMGKWSGDLAYKPEVKENQRTIIETLHEDYMTNYASEPHKFIALDPNSDDPKVMQQWRMLPYEARERAKELYGGGQPIMVRDDVYNMVFGFRSHSIKDMFDKLAGERNAFEKVVVGISQFLLGGEKAKYRLYKAEQWVQEIEKRIKSFIVIRNYDVLIGNIMTNNLLLLLRGVKPTQLITGYVSAWRNGNRYAKLHNQLTQINLRIANGEKGLSQKRNALLKELENNPTHKYMQVGLKSTIVDDVDLQNQSNKYRTDLEKQVDRVYDALPKPIKIGVDWLFMSENTPLYKLMADATQFSDFAAKFVLAEHLQKQGMGFDDAVSEAQEAFINFDIPTSKAIDYANRVGILRFTKFVFRIQKYLHKTLRDRPAQLVASTLMTEYLDTQGVMDASVLLRLGGNPMQASILDGWDAFRNISTVDFIW</sequence>
<evidence type="ECO:0000259" key="2">
    <source>
        <dbReference type="Pfam" id="PF18809"/>
    </source>
</evidence>
<feature type="compositionally biased region" description="Polar residues" evidence="1">
    <location>
        <begin position="304"/>
        <end position="322"/>
    </location>
</feature>
<dbReference type="Proteomes" id="UP000191094">
    <property type="component" value="Unassembled WGS sequence"/>
</dbReference>
<dbReference type="STRING" id="90241.B0682_06470"/>
<accession>A0A1T0CEJ0</accession>
<organism evidence="3 4">
    <name type="scientific">Lwoffella lincolnii</name>
    <dbReference type="NCBI Taxonomy" id="90241"/>
    <lineage>
        <taxon>Bacteria</taxon>
        <taxon>Pseudomonadati</taxon>
        <taxon>Pseudomonadota</taxon>
        <taxon>Gammaproteobacteria</taxon>
        <taxon>Moraxellales</taxon>
        <taxon>Moraxellaceae</taxon>
        <taxon>Lwoffella</taxon>
    </lineage>
</organism>
<reference evidence="3 4" key="1">
    <citation type="submission" date="2017-02" db="EMBL/GenBank/DDBJ databases">
        <title>Draft genome sequence of Moraxella lincolnii CCUG 9405T type strain.</title>
        <authorList>
            <person name="Salva-Serra F."/>
            <person name="Engstrom-Jakobsson H."/>
            <person name="Thorell K."/>
            <person name="Jaen-Luchoro D."/>
            <person name="Gonzales-Siles L."/>
            <person name="Karlsson R."/>
            <person name="Yazdan S."/>
            <person name="Boulund F."/>
            <person name="Johnning A."/>
            <person name="Engstrand L."/>
            <person name="Kristiansson E."/>
            <person name="Moore E."/>
        </authorList>
    </citation>
    <scope>NUCLEOTIDE SEQUENCE [LARGE SCALE GENOMIC DNA]</scope>
    <source>
        <strain evidence="3 4">CCUG 9405</strain>
    </source>
</reference>
<protein>
    <recommendedName>
        <fullName evidence="2">Phage-Barnase-EndoU-ColicinE5/D-RelE-like nuclease domain-containing protein</fullName>
    </recommendedName>
</protein>
<feature type="compositionally biased region" description="Basic and acidic residues" evidence="1">
    <location>
        <begin position="241"/>
        <end position="264"/>
    </location>
</feature>
<feature type="region of interest" description="Disordered" evidence="1">
    <location>
        <begin position="670"/>
        <end position="720"/>
    </location>
</feature>
<name>A0A1T0CEJ0_9GAMM</name>
<feature type="compositionally biased region" description="Polar residues" evidence="1">
    <location>
        <begin position="174"/>
        <end position="206"/>
    </location>
</feature>
<feature type="compositionally biased region" description="Polar residues" evidence="1">
    <location>
        <begin position="265"/>
        <end position="289"/>
    </location>
</feature>
<dbReference type="EMBL" id="MUYT01000007">
    <property type="protein sequence ID" value="OOS20755.1"/>
    <property type="molecule type" value="Genomic_DNA"/>
</dbReference>
<feature type="compositionally biased region" description="Low complexity" evidence="1">
    <location>
        <begin position="290"/>
        <end position="303"/>
    </location>
</feature>
<evidence type="ECO:0000313" key="4">
    <source>
        <dbReference type="Proteomes" id="UP000191094"/>
    </source>
</evidence>